<dbReference type="InterPro" id="IPR026968">
    <property type="entry name" value="PcaD/CatD"/>
</dbReference>
<dbReference type="InterPro" id="IPR050266">
    <property type="entry name" value="AB_hydrolase_sf"/>
</dbReference>
<name>A0A2A6M405_RHIFR</name>
<dbReference type="PANTHER" id="PTHR43798:SF31">
    <property type="entry name" value="AB HYDROLASE SUPERFAMILY PROTEIN YCLE"/>
    <property type="match status" value="1"/>
</dbReference>
<dbReference type="Gene3D" id="3.40.50.1820">
    <property type="entry name" value="alpha/beta hydrolase"/>
    <property type="match status" value="1"/>
</dbReference>
<evidence type="ECO:0000313" key="3">
    <source>
        <dbReference type="EMBL" id="PDT49593.1"/>
    </source>
</evidence>
<proteinExistence type="predicted"/>
<dbReference type="GO" id="GO:0016020">
    <property type="term" value="C:membrane"/>
    <property type="evidence" value="ECO:0007669"/>
    <property type="project" value="TreeGrafter"/>
</dbReference>
<keyword evidence="1" id="KW-0378">Hydrolase</keyword>
<dbReference type="AlphaFoldDB" id="A0A2A6M405"/>
<organism evidence="3 4">
    <name type="scientific">Rhizobium fredii</name>
    <name type="common">Sinorhizobium fredii</name>
    <dbReference type="NCBI Taxonomy" id="380"/>
    <lineage>
        <taxon>Bacteria</taxon>
        <taxon>Pseudomonadati</taxon>
        <taxon>Pseudomonadota</taxon>
        <taxon>Alphaproteobacteria</taxon>
        <taxon>Hyphomicrobiales</taxon>
        <taxon>Rhizobiaceae</taxon>
        <taxon>Sinorhizobium/Ensifer group</taxon>
        <taxon>Sinorhizobium</taxon>
    </lineage>
</organism>
<evidence type="ECO:0000259" key="2">
    <source>
        <dbReference type="Pfam" id="PF12697"/>
    </source>
</evidence>
<gene>
    <name evidence="3" type="primary">pcaD</name>
    <name evidence="3" type="ORF">CO661_02690</name>
</gene>
<dbReference type="Pfam" id="PF12697">
    <property type="entry name" value="Abhydrolase_6"/>
    <property type="match status" value="1"/>
</dbReference>
<dbReference type="GO" id="GO:0042952">
    <property type="term" value="P:beta-ketoadipate pathway"/>
    <property type="evidence" value="ECO:0007669"/>
    <property type="project" value="InterPro"/>
</dbReference>
<dbReference type="EMBL" id="NWTC01000002">
    <property type="protein sequence ID" value="PDT49593.1"/>
    <property type="molecule type" value="Genomic_DNA"/>
</dbReference>
<dbReference type="PANTHER" id="PTHR43798">
    <property type="entry name" value="MONOACYLGLYCEROL LIPASE"/>
    <property type="match status" value="1"/>
</dbReference>
<feature type="domain" description="AB hydrolase-1" evidence="2">
    <location>
        <begin position="25"/>
        <end position="251"/>
    </location>
</feature>
<evidence type="ECO:0000256" key="1">
    <source>
        <dbReference type="ARBA" id="ARBA00022801"/>
    </source>
</evidence>
<dbReference type="GO" id="GO:0047570">
    <property type="term" value="F:3-oxoadipate enol-lactonase activity"/>
    <property type="evidence" value="ECO:0007669"/>
    <property type="project" value="InterPro"/>
</dbReference>
<dbReference type="Proteomes" id="UP000220353">
    <property type="component" value="Unassembled WGS sequence"/>
</dbReference>
<dbReference type="PRINTS" id="PR00111">
    <property type="entry name" value="ABHYDROLASE"/>
</dbReference>
<reference evidence="3 4" key="1">
    <citation type="submission" date="2017-09" db="EMBL/GenBank/DDBJ databases">
        <title>Comparative genomics of rhizobia isolated from Phaseolus vulgaris in China.</title>
        <authorList>
            <person name="Tong W."/>
        </authorList>
    </citation>
    <scope>NUCLEOTIDE SEQUENCE [LARGE SCALE GENOMIC DNA]</scope>
    <source>
        <strain evidence="3 4">PCH1</strain>
    </source>
</reference>
<dbReference type="SUPFAM" id="SSF53474">
    <property type="entry name" value="alpha/beta-Hydrolases"/>
    <property type="match status" value="1"/>
</dbReference>
<dbReference type="InterPro" id="IPR000073">
    <property type="entry name" value="AB_hydrolase_1"/>
</dbReference>
<evidence type="ECO:0000313" key="4">
    <source>
        <dbReference type="Proteomes" id="UP000220353"/>
    </source>
</evidence>
<dbReference type="InterPro" id="IPR029058">
    <property type="entry name" value="AB_hydrolase_fold"/>
</dbReference>
<protein>
    <submittedName>
        <fullName evidence="3">3-oxoadipate enol-lactonase</fullName>
    </submittedName>
</protein>
<dbReference type="RefSeq" id="WP_097586593.1">
    <property type="nucleotide sequence ID" value="NZ_NWTC01000002.1"/>
</dbReference>
<sequence length="272" mass="29717">MQFTRMNDIAIHYRLIGAVAEKPVLVFINSLGTDFRIWGDVADRLSDQFAVVLYDKRGHGLSDIGQVPYSIEDHATDLAGLLDRLAVKRAIICGLSVGGLIAQSLYQRRPDLVRALVLADTAHKIGTAEMWGARIAAIEAHGIEAVADGVLERWFTPAFRRPENVAFGCYRNMLIRQPVPGYVGTCAAIRDADYTEAARRIAVPVLCVVGDQDGSTPPDLVRSTAELIPGARFEVIPDAGHIPCVEQPEALTKTLLSFFKSLPENKPMSRAP</sequence>
<comment type="caution">
    <text evidence="3">The sequence shown here is derived from an EMBL/GenBank/DDBJ whole genome shotgun (WGS) entry which is preliminary data.</text>
</comment>
<accession>A0A2A6M405</accession>
<dbReference type="NCBIfam" id="TIGR02427">
    <property type="entry name" value="protocat_pcaD"/>
    <property type="match status" value="1"/>
</dbReference>